<dbReference type="Proteomes" id="UP000077755">
    <property type="component" value="Chromosome 2"/>
</dbReference>
<dbReference type="Gramene" id="KZN07038">
    <property type="protein sequence ID" value="KZN07038"/>
    <property type="gene ID" value="DCAR_007875"/>
</dbReference>
<keyword evidence="3" id="KW-1185">Reference proteome</keyword>
<reference evidence="2" key="2">
    <citation type="submission" date="2022-03" db="EMBL/GenBank/DDBJ databases">
        <title>Draft title - Genomic analysis of global carrot germplasm unveils the trajectory of domestication and the origin of high carotenoid orange carrot.</title>
        <authorList>
            <person name="Iorizzo M."/>
            <person name="Ellison S."/>
            <person name="Senalik D."/>
            <person name="Macko-Podgorni A."/>
            <person name="Grzebelus D."/>
            <person name="Bostan H."/>
            <person name="Rolling W."/>
            <person name="Curaba J."/>
            <person name="Simon P."/>
        </authorList>
    </citation>
    <scope>NUCLEOTIDE SEQUENCE</scope>
    <source>
        <tissue evidence="2">Leaf</tissue>
    </source>
</reference>
<dbReference type="EMBL" id="LNRQ01000002">
    <property type="protein sequence ID" value="KZN07038.1"/>
    <property type="molecule type" value="Genomic_DNA"/>
</dbReference>
<gene>
    <name evidence="1" type="ORF">DCAR_007875</name>
    <name evidence="2" type="ORF">DCAR_0208904</name>
</gene>
<dbReference type="EMBL" id="CP093344">
    <property type="protein sequence ID" value="WOG89666.1"/>
    <property type="molecule type" value="Genomic_DNA"/>
</dbReference>
<accession>A0A166EVX0</accession>
<evidence type="ECO:0000313" key="2">
    <source>
        <dbReference type="EMBL" id="WOG89666.1"/>
    </source>
</evidence>
<proteinExistence type="predicted"/>
<protein>
    <submittedName>
        <fullName evidence="1">Uncharacterized protein</fullName>
    </submittedName>
</protein>
<evidence type="ECO:0000313" key="1">
    <source>
        <dbReference type="EMBL" id="KZN07038.1"/>
    </source>
</evidence>
<evidence type="ECO:0000313" key="3">
    <source>
        <dbReference type="Proteomes" id="UP000077755"/>
    </source>
</evidence>
<sequence>MATTTARLAPMMFSSKVLRPSIFQPKVELPQSSTRTPFSAVAPPCRHDQLPQPFFRIQPQKNLETIFEE</sequence>
<name>A0A166EVX0_DAUCS</name>
<reference evidence="1" key="1">
    <citation type="journal article" date="2016" name="Nat. Genet.">
        <title>A high-quality carrot genome assembly provides new insights into carotenoid accumulation and asterid genome evolution.</title>
        <authorList>
            <person name="Iorizzo M."/>
            <person name="Ellison S."/>
            <person name="Senalik D."/>
            <person name="Zeng P."/>
            <person name="Satapoomin P."/>
            <person name="Huang J."/>
            <person name="Bowman M."/>
            <person name="Iovene M."/>
            <person name="Sanseverino W."/>
            <person name="Cavagnaro P."/>
            <person name="Yildiz M."/>
            <person name="Macko-Podgorni A."/>
            <person name="Moranska E."/>
            <person name="Grzebelus E."/>
            <person name="Grzebelus D."/>
            <person name="Ashrafi H."/>
            <person name="Zheng Z."/>
            <person name="Cheng S."/>
            <person name="Spooner D."/>
            <person name="Van Deynze A."/>
            <person name="Simon P."/>
        </authorList>
    </citation>
    <scope>NUCLEOTIDE SEQUENCE [LARGE SCALE GENOMIC DNA]</scope>
    <source>
        <tissue evidence="1">Leaf</tissue>
    </source>
</reference>
<organism evidence="1">
    <name type="scientific">Daucus carota subsp. sativus</name>
    <name type="common">Carrot</name>
    <dbReference type="NCBI Taxonomy" id="79200"/>
    <lineage>
        <taxon>Eukaryota</taxon>
        <taxon>Viridiplantae</taxon>
        <taxon>Streptophyta</taxon>
        <taxon>Embryophyta</taxon>
        <taxon>Tracheophyta</taxon>
        <taxon>Spermatophyta</taxon>
        <taxon>Magnoliopsida</taxon>
        <taxon>eudicotyledons</taxon>
        <taxon>Gunneridae</taxon>
        <taxon>Pentapetalae</taxon>
        <taxon>asterids</taxon>
        <taxon>campanulids</taxon>
        <taxon>Apiales</taxon>
        <taxon>Apiaceae</taxon>
        <taxon>Apioideae</taxon>
        <taxon>Scandiceae</taxon>
        <taxon>Daucinae</taxon>
        <taxon>Daucus</taxon>
        <taxon>Daucus sect. Daucus</taxon>
    </lineage>
</organism>
<dbReference type="AlphaFoldDB" id="A0A166EVX0"/>